<name>A0ABW7FRF8_9BURK</name>
<dbReference type="InterPro" id="IPR002686">
    <property type="entry name" value="Transposase_17"/>
</dbReference>
<dbReference type="Proteomes" id="UP001606099">
    <property type="component" value="Unassembled WGS sequence"/>
</dbReference>
<sequence>MVRPLRIEYPGAVYFVSSKADFPVFADDQDRSTLLNLMAQAAQRFDAQVLAYCLGHEHYELLLFTRHANLSRLMRHLNGVYTQAFNRRQSRAGQLFHGRFKAVVVERETQLLDACRYIDMGAARWGEVDAPANWMWSSFRAHAGLDEAPPWLDCEGLWSYVADVHVQSAAERRRAAQRYTRLVHSDPELNILPRIRHQVFLGSDEFIQELRDLGRTQPRAPSSRPWKDWLKEAQGDRERALYNAHTVGGVSMSDLAQELDLSISRVSRLISAYERKQELVT</sequence>
<proteinExistence type="predicted"/>
<evidence type="ECO:0000313" key="3">
    <source>
        <dbReference type="Proteomes" id="UP001606099"/>
    </source>
</evidence>
<feature type="domain" description="Transposase IS200-like" evidence="1">
    <location>
        <begin position="9"/>
        <end position="121"/>
    </location>
</feature>
<gene>
    <name evidence="2" type="ORF">ACG0Z6_01095</name>
</gene>
<dbReference type="PANTHER" id="PTHR34322:SF2">
    <property type="entry name" value="TRANSPOSASE IS200-LIKE DOMAIN-CONTAINING PROTEIN"/>
    <property type="match status" value="1"/>
</dbReference>
<evidence type="ECO:0000313" key="2">
    <source>
        <dbReference type="EMBL" id="MFG6446830.1"/>
    </source>
</evidence>
<dbReference type="Gene3D" id="3.30.70.1290">
    <property type="entry name" value="Transposase IS200-like"/>
    <property type="match status" value="1"/>
</dbReference>
<reference evidence="2 3" key="1">
    <citation type="submission" date="2024-08" db="EMBL/GenBank/DDBJ databases">
        <authorList>
            <person name="Lu H."/>
        </authorList>
    </citation>
    <scope>NUCLEOTIDE SEQUENCE [LARGE SCALE GENOMIC DNA]</scope>
    <source>
        <strain evidence="2 3">BYS180W</strain>
    </source>
</reference>
<keyword evidence="3" id="KW-1185">Reference proteome</keyword>
<dbReference type="RefSeq" id="WP_394457993.1">
    <property type="nucleotide sequence ID" value="NZ_JBIGHZ010000001.1"/>
</dbReference>
<organism evidence="2 3">
    <name type="scientific">Roseateles rivi</name>
    <dbReference type="NCBI Taxonomy" id="3299028"/>
    <lineage>
        <taxon>Bacteria</taxon>
        <taxon>Pseudomonadati</taxon>
        <taxon>Pseudomonadota</taxon>
        <taxon>Betaproteobacteria</taxon>
        <taxon>Burkholderiales</taxon>
        <taxon>Sphaerotilaceae</taxon>
        <taxon>Roseateles</taxon>
    </lineage>
</organism>
<evidence type="ECO:0000259" key="1">
    <source>
        <dbReference type="SMART" id="SM01321"/>
    </source>
</evidence>
<accession>A0ABW7FRF8</accession>
<dbReference type="EMBL" id="JBIGHZ010000001">
    <property type="protein sequence ID" value="MFG6446830.1"/>
    <property type="molecule type" value="Genomic_DNA"/>
</dbReference>
<dbReference type="SMART" id="SM01321">
    <property type="entry name" value="Y1_Tnp"/>
    <property type="match status" value="1"/>
</dbReference>
<dbReference type="PANTHER" id="PTHR34322">
    <property type="entry name" value="TRANSPOSASE, Y1_TNP DOMAIN-CONTAINING"/>
    <property type="match status" value="1"/>
</dbReference>
<protein>
    <submittedName>
        <fullName evidence="2">Transposase</fullName>
    </submittedName>
</protein>
<dbReference type="SUPFAM" id="SSF143422">
    <property type="entry name" value="Transposase IS200-like"/>
    <property type="match status" value="1"/>
</dbReference>
<dbReference type="InterPro" id="IPR036515">
    <property type="entry name" value="Transposase_17_sf"/>
</dbReference>
<dbReference type="Pfam" id="PF01797">
    <property type="entry name" value="Y1_Tnp"/>
    <property type="match status" value="1"/>
</dbReference>
<comment type="caution">
    <text evidence="2">The sequence shown here is derived from an EMBL/GenBank/DDBJ whole genome shotgun (WGS) entry which is preliminary data.</text>
</comment>